<reference evidence="2 3" key="1">
    <citation type="journal article" date="2012" name="J. Bacteriol.">
        <title>Genome sequence of an alkane-degrading bacterium, Alcanivorax pacificus type strain W11-5, isolated from deep sea sediment.</title>
        <authorList>
            <person name="Lai Q."/>
            <person name="Shao Z."/>
        </authorList>
    </citation>
    <scope>NUCLEOTIDE SEQUENCE [LARGE SCALE GENOMIC DNA]</scope>
    <source>
        <strain evidence="2 3">W11-5</strain>
    </source>
</reference>
<dbReference type="HOGENOM" id="CLU_914109_0_0_6"/>
<name>A0A0B4XM87_9GAMM</name>
<proteinExistence type="predicted"/>
<evidence type="ECO:0000313" key="3">
    <source>
        <dbReference type="Proteomes" id="UP000006764"/>
    </source>
</evidence>
<gene>
    <name evidence="2" type="ORF">S7S_14985</name>
</gene>
<dbReference type="OrthoDB" id="6077599at2"/>
<sequence>MNATTHALTRFTPLALCLALAACGGGSSDGGQLGTIDPIPLPLDEDYAPVAARLAVSYPEVIADTYNDLFALVDDIRNECDEFLTETDLGDGAFSLKVENCAVAPPSPPMTYHERNTNLLLTYVSEAPATQTYDISTFEDDVLDIAGGFRTVQQTRADGSLTATSGTDGLALTNTNASVTQRVEVYDAVSNTLLESQSGLHYFHLQNYDLNFEVTPTATSAEQTGRLTVFVGAIEAYIDIETDTALEQDIGEDCPHAGQVLVTGSNDDDMSIHFSGTDVLVMINGADLEYPITCEEFIEWTAEE</sequence>
<dbReference type="EMBL" id="CP004387">
    <property type="protein sequence ID" value="AJD49409.1"/>
    <property type="molecule type" value="Genomic_DNA"/>
</dbReference>
<protein>
    <recommendedName>
        <fullName evidence="4">Lipoprotein</fullName>
    </recommendedName>
</protein>
<feature type="signal peptide" evidence="1">
    <location>
        <begin position="1"/>
        <end position="21"/>
    </location>
</feature>
<dbReference type="KEGG" id="apac:S7S_14985"/>
<dbReference type="AlphaFoldDB" id="A0A0B4XM87"/>
<keyword evidence="1" id="KW-0732">Signal</keyword>
<evidence type="ECO:0000313" key="2">
    <source>
        <dbReference type="EMBL" id="AJD49409.1"/>
    </source>
</evidence>
<accession>A0A0B4XM87</accession>
<organism evidence="2 3">
    <name type="scientific">Isoalcanivorax pacificus W11-5</name>
    <dbReference type="NCBI Taxonomy" id="391936"/>
    <lineage>
        <taxon>Bacteria</taxon>
        <taxon>Pseudomonadati</taxon>
        <taxon>Pseudomonadota</taxon>
        <taxon>Gammaproteobacteria</taxon>
        <taxon>Oceanospirillales</taxon>
        <taxon>Alcanivoracaceae</taxon>
        <taxon>Isoalcanivorax</taxon>
    </lineage>
</organism>
<dbReference type="RefSeq" id="WP_008733663.1">
    <property type="nucleotide sequence ID" value="NZ_CP004387.1"/>
</dbReference>
<evidence type="ECO:0000256" key="1">
    <source>
        <dbReference type="SAM" id="SignalP"/>
    </source>
</evidence>
<feature type="chain" id="PRO_5002097306" description="Lipoprotein" evidence="1">
    <location>
        <begin position="22"/>
        <end position="304"/>
    </location>
</feature>
<dbReference type="Proteomes" id="UP000006764">
    <property type="component" value="Chromosome"/>
</dbReference>
<keyword evidence="3" id="KW-1185">Reference proteome</keyword>
<evidence type="ECO:0008006" key="4">
    <source>
        <dbReference type="Google" id="ProtNLM"/>
    </source>
</evidence>